<dbReference type="AlphaFoldDB" id="A0A5A7TJW1"/>
<feature type="compositionally biased region" description="Basic and acidic residues" evidence="1">
    <location>
        <begin position="166"/>
        <end position="191"/>
    </location>
</feature>
<gene>
    <name evidence="3" type="ORF">E6C27_scaffold67G004790</name>
</gene>
<protein>
    <submittedName>
        <fullName evidence="3">Disease resistance protein</fullName>
    </submittedName>
</protein>
<dbReference type="OrthoDB" id="5554229at2759"/>
<dbReference type="EMBL" id="SSTE01016227">
    <property type="protein sequence ID" value="KAA0042027.1"/>
    <property type="molecule type" value="Genomic_DNA"/>
</dbReference>
<proteinExistence type="predicted"/>
<dbReference type="PANTHER" id="PTHR46148">
    <property type="entry name" value="CHROMO DOMAIN-CONTAINING PROTEIN"/>
    <property type="match status" value="1"/>
</dbReference>
<reference evidence="3 4" key="1">
    <citation type="submission" date="2019-08" db="EMBL/GenBank/DDBJ databases">
        <title>Draft genome sequences of two oriental melons (Cucumis melo L. var makuwa).</title>
        <authorList>
            <person name="Kwon S.-Y."/>
        </authorList>
    </citation>
    <scope>NUCLEOTIDE SEQUENCE [LARGE SCALE GENOMIC DNA]</scope>
    <source>
        <strain evidence="4">cv. SW 3</strain>
        <tissue evidence="3">Leaf</tissue>
    </source>
</reference>
<dbReference type="Pfam" id="PF24626">
    <property type="entry name" value="SH3_Tf2-1"/>
    <property type="match status" value="1"/>
</dbReference>
<comment type="caution">
    <text evidence="3">The sequence shown here is derived from an EMBL/GenBank/DDBJ whole genome shotgun (WGS) entry which is preliminary data.</text>
</comment>
<evidence type="ECO:0000313" key="4">
    <source>
        <dbReference type="Proteomes" id="UP000321393"/>
    </source>
</evidence>
<accession>A0A5A7TJW1</accession>
<feature type="domain" description="Tf2-1-like SH3-like" evidence="2">
    <location>
        <begin position="17"/>
        <end position="81"/>
    </location>
</feature>
<dbReference type="Proteomes" id="UP000321393">
    <property type="component" value="Unassembled WGS sequence"/>
</dbReference>
<evidence type="ECO:0000259" key="2">
    <source>
        <dbReference type="Pfam" id="PF24626"/>
    </source>
</evidence>
<organism evidence="3 4">
    <name type="scientific">Cucumis melo var. makuwa</name>
    <name type="common">Oriental melon</name>
    <dbReference type="NCBI Taxonomy" id="1194695"/>
    <lineage>
        <taxon>Eukaryota</taxon>
        <taxon>Viridiplantae</taxon>
        <taxon>Streptophyta</taxon>
        <taxon>Embryophyta</taxon>
        <taxon>Tracheophyta</taxon>
        <taxon>Spermatophyta</taxon>
        <taxon>Magnoliopsida</taxon>
        <taxon>eudicotyledons</taxon>
        <taxon>Gunneridae</taxon>
        <taxon>Pentapetalae</taxon>
        <taxon>rosids</taxon>
        <taxon>fabids</taxon>
        <taxon>Cucurbitales</taxon>
        <taxon>Cucurbitaceae</taxon>
        <taxon>Benincaseae</taxon>
        <taxon>Cucumis</taxon>
    </lineage>
</organism>
<name>A0A5A7TJW1_CUCMM</name>
<dbReference type="PANTHER" id="PTHR46148:SF52">
    <property type="entry name" value="OS04G0603800 PROTEIN"/>
    <property type="match status" value="1"/>
</dbReference>
<evidence type="ECO:0000313" key="3">
    <source>
        <dbReference type="EMBL" id="KAA0042027.1"/>
    </source>
</evidence>
<feature type="region of interest" description="Disordered" evidence="1">
    <location>
        <begin position="131"/>
        <end position="198"/>
    </location>
</feature>
<sequence>MKKQADTKRREVEFQEGDFVFLKLQPYRQVSLRKKRNEKLSPKYFRPYWILERIRKVAYRLELPADAAIHPVFNVSQLKKAVGRGETVQPLNPYMNESHEWITQPEEVYSYRKNPATKEWEALIKFHHEDKEDLEEESDVRPPILFTYNRRNKKKHETNEGGTSGREGHGYETNPEEARGGGEESKEDGDQKGGPTVS</sequence>
<evidence type="ECO:0000256" key="1">
    <source>
        <dbReference type="SAM" id="MobiDB-lite"/>
    </source>
</evidence>
<dbReference type="InterPro" id="IPR056924">
    <property type="entry name" value="SH3_Tf2-1"/>
</dbReference>